<keyword evidence="6 16" id="KW-0132">Cell division</keyword>
<evidence type="ECO:0000259" key="17">
    <source>
        <dbReference type="PROSITE" id="PS51387"/>
    </source>
</evidence>
<dbReference type="HAMAP" id="MF_00037">
    <property type="entry name" value="MurB"/>
    <property type="match status" value="1"/>
</dbReference>
<dbReference type="PROSITE" id="PS51387">
    <property type="entry name" value="FAD_PCMH"/>
    <property type="match status" value="1"/>
</dbReference>
<keyword evidence="11 16" id="KW-0573">Peptidoglycan synthesis</keyword>
<evidence type="ECO:0000313" key="18">
    <source>
        <dbReference type="EMBL" id="KKQ92946.1"/>
    </source>
</evidence>
<dbReference type="GO" id="GO:0051301">
    <property type="term" value="P:cell division"/>
    <property type="evidence" value="ECO:0007669"/>
    <property type="project" value="UniProtKB-KW"/>
</dbReference>
<evidence type="ECO:0000256" key="9">
    <source>
        <dbReference type="ARBA" id="ARBA00022857"/>
    </source>
</evidence>
<proteinExistence type="inferred from homology"/>
<dbReference type="Gene3D" id="3.90.78.10">
    <property type="entry name" value="UDP-N-acetylenolpyruvoylglucosamine reductase, C-terminal domain"/>
    <property type="match status" value="1"/>
</dbReference>
<keyword evidence="13 16" id="KW-0131">Cell cycle</keyword>
<feature type="active site" evidence="16">
    <location>
        <position position="307"/>
    </location>
</feature>
<name>A0A0G0PUE3_9BACT</name>
<dbReference type="InterPro" id="IPR016166">
    <property type="entry name" value="FAD-bd_PCMH"/>
</dbReference>
<dbReference type="NCBIfam" id="TIGR00179">
    <property type="entry name" value="murB"/>
    <property type="match status" value="1"/>
</dbReference>
<comment type="subcellular location">
    <subcellularLocation>
        <location evidence="3 16">Cytoplasm</location>
    </subcellularLocation>
</comment>
<keyword evidence="8 16" id="KW-0274">FAD</keyword>
<evidence type="ECO:0000256" key="7">
    <source>
        <dbReference type="ARBA" id="ARBA00022630"/>
    </source>
</evidence>
<dbReference type="Pfam" id="PF01565">
    <property type="entry name" value="FAD_binding_4"/>
    <property type="match status" value="1"/>
</dbReference>
<feature type="active site" description="Proton donor" evidence="16">
    <location>
        <position position="212"/>
    </location>
</feature>
<protein>
    <recommendedName>
        <fullName evidence="16">UDP-N-acetylenolpyruvoylglucosamine reductase</fullName>
        <ecNumber evidence="16">1.3.1.98</ecNumber>
    </recommendedName>
    <alternativeName>
        <fullName evidence="16">UDP-N-acetylmuramate dehydrogenase</fullName>
    </alternativeName>
</protein>
<dbReference type="SUPFAM" id="SSF56194">
    <property type="entry name" value="Uridine diphospho-N-Acetylenolpyruvylglucosamine reductase, MurB, C-terminal domain"/>
    <property type="match status" value="1"/>
</dbReference>
<evidence type="ECO:0000256" key="2">
    <source>
        <dbReference type="ARBA" id="ARBA00003921"/>
    </source>
</evidence>
<evidence type="ECO:0000256" key="1">
    <source>
        <dbReference type="ARBA" id="ARBA00001974"/>
    </source>
</evidence>
<dbReference type="GO" id="GO:0008360">
    <property type="term" value="P:regulation of cell shape"/>
    <property type="evidence" value="ECO:0007669"/>
    <property type="project" value="UniProtKB-KW"/>
</dbReference>
<sequence length="313" mass="35385">MVNFDFKRNYPLKDLTTIKIGGPAKYFLIARNEKNLIEAIKWVGKNKIKWYVVGEGSNLIFGDKGFNGLIIKNQIENFKKTDDKIHVGAGNNLLKVIHRLNKLGLAGMEKMAGIPGTVGGALYGCAGAYGQEIKDCLVKVKIYDGKAVKWISKNQCRFNYRESVFKIKKDWIILEAEFKFKSGNSEKLINESEKIIKLREKKYWPGLLCSGSFFKNILIKNIKSAALRKKLIKKIDKDKIMFNKIPAGYILEAIGAKGMKCGGIKVAKHHGNLIYNSGKGKSSEILKLAKMLKTKVKRRFGLDLEEEVQFVKF</sequence>
<comment type="similarity">
    <text evidence="16">Belongs to the MurB family.</text>
</comment>
<evidence type="ECO:0000256" key="16">
    <source>
        <dbReference type="HAMAP-Rule" id="MF_00037"/>
    </source>
</evidence>
<dbReference type="EMBL" id="LBVT01000001">
    <property type="protein sequence ID" value="KKQ92946.1"/>
    <property type="molecule type" value="Genomic_DNA"/>
</dbReference>
<keyword evidence="12 16" id="KW-0560">Oxidoreductase</keyword>
<dbReference type="InterPro" id="IPR006094">
    <property type="entry name" value="Oxid_FAD_bind_N"/>
</dbReference>
<comment type="catalytic activity">
    <reaction evidence="15 16">
        <text>UDP-N-acetyl-alpha-D-muramate + NADP(+) = UDP-N-acetyl-3-O-(1-carboxyvinyl)-alpha-D-glucosamine + NADPH + H(+)</text>
        <dbReference type="Rhea" id="RHEA:12248"/>
        <dbReference type="ChEBI" id="CHEBI:15378"/>
        <dbReference type="ChEBI" id="CHEBI:57783"/>
        <dbReference type="ChEBI" id="CHEBI:58349"/>
        <dbReference type="ChEBI" id="CHEBI:68483"/>
        <dbReference type="ChEBI" id="CHEBI:70757"/>
        <dbReference type="EC" id="1.3.1.98"/>
    </reaction>
</comment>
<dbReference type="GO" id="GO:0009252">
    <property type="term" value="P:peptidoglycan biosynthetic process"/>
    <property type="evidence" value="ECO:0007669"/>
    <property type="project" value="UniProtKB-UniRule"/>
</dbReference>
<dbReference type="GO" id="GO:0008762">
    <property type="term" value="F:UDP-N-acetylmuramate dehydrogenase activity"/>
    <property type="evidence" value="ECO:0007669"/>
    <property type="project" value="UniProtKB-UniRule"/>
</dbReference>
<dbReference type="AlphaFoldDB" id="A0A0G0PUE3"/>
<dbReference type="InterPro" id="IPR016169">
    <property type="entry name" value="FAD-bd_PCMH_sub2"/>
</dbReference>
<evidence type="ECO:0000256" key="14">
    <source>
        <dbReference type="ARBA" id="ARBA00023316"/>
    </source>
</evidence>
<keyword evidence="14 16" id="KW-0961">Cell wall biogenesis/degradation</keyword>
<evidence type="ECO:0000256" key="11">
    <source>
        <dbReference type="ARBA" id="ARBA00022984"/>
    </source>
</evidence>
<dbReference type="PANTHER" id="PTHR21071">
    <property type="entry name" value="UDP-N-ACETYLENOLPYRUVOYLGLUCOSAMINE REDUCTASE"/>
    <property type="match status" value="1"/>
</dbReference>
<evidence type="ECO:0000256" key="15">
    <source>
        <dbReference type="ARBA" id="ARBA00048914"/>
    </source>
</evidence>
<dbReference type="Pfam" id="PF02873">
    <property type="entry name" value="MurB_C"/>
    <property type="match status" value="1"/>
</dbReference>
<evidence type="ECO:0000256" key="6">
    <source>
        <dbReference type="ARBA" id="ARBA00022618"/>
    </source>
</evidence>
<dbReference type="GO" id="GO:0071949">
    <property type="term" value="F:FAD binding"/>
    <property type="evidence" value="ECO:0007669"/>
    <property type="project" value="InterPro"/>
</dbReference>
<dbReference type="GO" id="GO:0071555">
    <property type="term" value="P:cell wall organization"/>
    <property type="evidence" value="ECO:0007669"/>
    <property type="project" value="UniProtKB-KW"/>
</dbReference>
<dbReference type="InterPro" id="IPR036635">
    <property type="entry name" value="MurB_C_sf"/>
</dbReference>
<comment type="caution">
    <text evidence="18">The sequence shown here is derived from an EMBL/GenBank/DDBJ whole genome shotgun (WGS) entry which is preliminary data.</text>
</comment>
<evidence type="ECO:0000313" key="19">
    <source>
        <dbReference type="Proteomes" id="UP000034706"/>
    </source>
</evidence>
<keyword evidence="9 16" id="KW-0521">NADP</keyword>
<dbReference type="Gene3D" id="3.30.465.10">
    <property type="match status" value="1"/>
</dbReference>
<dbReference type="PATRIC" id="fig|1618611.3.peg.14"/>
<dbReference type="PANTHER" id="PTHR21071:SF4">
    <property type="entry name" value="UDP-N-ACETYLENOLPYRUVOYLGLUCOSAMINE REDUCTASE"/>
    <property type="match status" value="1"/>
</dbReference>
<keyword evidence="10 16" id="KW-0133">Cell shape</keyword>
<keyword evidence="5 16" id="KW-0963">Cytoplasm</keyword>
<keyword evidence="7 16" id="KW-0285">Flavoprotein</keyword>
<dbReference type="Proteomes" id="UP000034706">
    <property type="component" value="Unassembled WGS sequence"/>
</dbReference>
<dbReference type="EC" id="1.3.1.98" evidence="16"/>
<dbReference type="UniPathway" id="UPA00219"/>
<comment type="cofactor">
    <cofactor evidence="1 16">
        <name>FAD</name>
        <dbReference type="ChEBI" id="CHEBI:57692"/>
    </cofactor>
</comment>
<evidence type="ECO:0000256" key="5">
    <source>
        <dbReference type="ARBA" id="ARBA00022490"/>
    </source>
</evidence>
<organism evidence="18 19">
    <name type="scientific">Candidatus Azambacteria bacterium GW2011_GWA2_39_10</name>
    <dbReference type="NCBI Taxonomy" id="1618611"/>
    <lineage>
        <taxon>Bacteria</taxon>
        <taxon>Candidatus Azamiibacteriota</taxon>
    </lineage>
</organism>
<evidence type="ECO:0000256" key="3">
    <source>
        <dbReference type="ARBA" id="ARBA00004496"/>
    </source>
</evidence>
<accession>A0A0G0PUE3</accession>
<dbReference type="InterPro" id="IPR011601">
    <property type="entry name" value="MurB_C"/>
</dbReference>
<evidence type="ECO:0000256" key="8">
    <source>
        <dbReference type="ARBA" id="ARBA00022827"/>
    </source>
</evidence>
<dbReference type="InterPro" id="IPR016167">
    <property type="entry name" value="FAD-bd_PCMH_sub1"/>
</dbReference>
<comment type="pathway">
    <text evidence="4 16">Cell wall biogenesis; peptidoglycan biosynthesis.</text>
</comment>
<evidence type="ECO:0000256" key="12">
    <source>
        <dbReference type="ARBA" id="ARBA00023002"/>
    </source>
</evidence>
<dbReference type="GO" id="GO:0005829">
    <property type="term" value="C:cytosol"/>
    <property type="evidence" value="ECO:0007669"/>
    <property type="project" value="TreeGrafter"/>
</dbReference>
<gene>
    <name evidence="16" type="primary">murB</name>
    <name evidence="18" type="ORF">UT16_C0001G0012</name>
</gene>
<dbReference type="InterPro" id="IPR036318">
    <property type="entry name" value="FAD-bd_PCMH-like_sf"/>
</dbReference>
<reference evidence="18 19" key="1">
    <citation type="journal article" date="2015" name="Nature">
        <title>rRNA introns, odd ribosomes, and small enigmatic genomes across a large radiation of phyla.</title>
        <authorList>
            <person name="Brown C.T."/>
            <person name="Hug L.A."/>
            <person name="Thomas B.C."/>
            <person name="Sharon I."/>
            <person name="Castelle C.J."/>
            <person name="Singh A."/>
            <person name="Wilkins M.J."/>
            <person name="Williams K.H."/>
            <person name="Banfield J.F."/>
        </authorList>
    </citation>
    <scope>NUCLEOTIDE SEQUENCE [LARGE SCALE GENOMIC DNA]</scope>
</reference>
<evidence type="ECO:0000256" key="10">
    <source>
        <dbReference type="ARBA" id="ARBA00022960"/>
    </source>
</evidence>
<dbReference type="InterPro" id="IPR003170">
    <property type="entry name" value="MurB"/>
</dbReference>
<evidence type="ECO:0000256" key="4">
    <source>
        <dbReference type="ARBA" id="ARBA00004752"/>
    </source>
</evidence>
<feature type="domain" description="FAD-binding PCMH-type" evidence="17">
    <location>
        <begin position="19"/>
        <end position="183"/>
    </location>
</feature>
<dbReference type="SUPFAM" id="SSF56176">
    <property type="entry name" value="FAD-binding/transporter-associated domain-like"/>
    <property type="match status" value="1"/>
</dbReference>
<evidence type="ECO:0000256" key="13">
    <source>
        <dbReference type="ARBA" id="ARBA00023306"/>
    </source>
</evidence>
<comment type="function">
    <text evidence="2 16">Cell wall formation.</text>
</comment>
<dbReference type="Gene3D" id="3.30.43.10">
    <property type="entry name" value="Uridine Diphospho-n-acetylenolpyruvylglucosamine Reductase, domain 2"/>
    <property type="match status" value="1"/>
</dbReference>
<feature type="active site" evidence="16">
    <location>
        <position position="161"/>
    </location>
</feature>